<gene>
    <name evidence="1" type="ORF">LXN57_47085</name>
</gene>
<sequence>MPATADESGSRLPPSFRVTDEMADWARQHAPNVPWTTTAAFIDYWTAQPGSKGRRCDWTATWRNWMRREQATIERHPGFRGTPVQTIVAPIRAARPNEVEVCSKHRGQRAGSCGLCRAERIAADTG</sequence>
<name>A0ABT0YGB3_9ACTN</name>
<proteinExistence type="predicted"/>
<dbReference type="RefSeq" id="WP_251804851.1">
    <property type="nucleotide sequence ID" value="NZ_JAMQOL010000097.1"/>
</dbReference>
<keyword evidence="2" id="KW-1185">Reference proteome</keyword>
<comment type="caution">
    <text evidence="1">The sequence shown here is derived from an EMBL/GenBank/DDBJ whole genome shotgun (WGS) entry which is preliminary data.</text>
</comment>
<evidence type="ECO:0000313" key="2">
    <source>
        <dbReference type="Proteomes" id="UP001523216"/>
    </source>
</evidence>
<evidence type="ECO:0008006" key="3">
    <source>
        <dbReference type="Google" id="ProtNLM"/>
    </source>
</evidence>
<evidence type="ECO:0000313" key="1">
    <source>
        <dbReference type="EMBL" id="MCM4085117.1"/>
    </source>
</evidence>
<dbReference type="EMBL" id="JAMQOL010000097">
    <property type="protein sequence ID" value="MCM4085117.1"/>
    <property type="molecule type" value="Genomic_DNA"/>
</dbReference>
<protein>
    <recommendedName>
        <fullName evidence="3">Transposase</fullName>
    </recommendedName>
</protein>
<dbReference type="Proteomes" id="UP001523216">
    <property type="component" value="Unassembled WGS sequence"/>
</dbReference>
<organism evidence="1 2">
    <name type="scientific">Paractinoplanes hotanensis</name>
    <dbReference type="NCBI Taxonomy" id="2906497"/>
    <lineage>
        <taxon>Bacteria</taxon>
        <taxon>Bacillati</taxon>
        <taxon>Actinomycetota</taxon>
        <taxon>Actinomycetes</taxon>
        <taxon>Micromonosporales</taxon>
        <taxon>Micromonosporaceae</taxon>
        <taxon>Paractinoplanes</taxon>
    </lineage>
</organism>
<reference evidence="1 2" key="1">
    <citation type="submission" date="2022-06" db="EMBL/GenBank/DDBJ databases">
        <title>Actinoplanes abujensis sp. nov., isolated from Nigerian arid soil.</title>
        <authorList>
            <person name="Ding P."/>
        </authorList>
    </citation>
    <scope>NUCLEOTIDE SEQUENCE [LARGE SCALE GENOMIC DNA]</scope>
    <source>
        <strain evidence="2">TRM88002</strain>
    </source>
</reference>
<accession>A0ABT0YGB3</accession>